<sequence>MEVADFAYKPAKEFAKDSIRLIRKCTKPDKKEFSKVALRTGMGFIVMGFVGFFVKLIFIPINNIILAA</sequence>
<dbReference type="GO" id="GO:0008320">
    <property type="term" value="F:protein transmembrane transporter activity"/>
    <property type="evidence" value="ECO:0007669"/>
    <property type="project" value="InterPro"/>
</dbReference>
<dbReference type="GO" id="GO:0005789">
    <property type="term" value="C:endoplasmic reticulum membrane"/>
    <property type="evidence" value="ECO:0007669"/>
    <property type="project" value="UniProtKB-SubCell"/>
</dbReference>
<dbReference type="STRING" id="564608.C1N042"/>
<dbReference type="EMBL" id="GG663743">
    <property type="protein sequence ID" value="EEH54712.1"/>
    <property type="molecule type" value="Genomic_DNA"/>
</dbReference>
<protein>
    <submittedName>
        <fullName evidence="12">Type II secretory pathway family protein</fullName>
    </submittedName>
</protein>
<evidence type="ECO:0000313" key="12">
    <source>
        <dbReference type="EMBL" id="EEH54712.1"/>
    </source>
</evidence>
<dbReference type="GeneID" id="9686769"/>
<dbReference type="GO" id="GO:0006886">
    <property type="term" value="P:intracellular protein transport"/>
    <property type="evidence" value="ECO:0007669"/>
    <property type="project" value="InterPro"/>
</dbReference>
<evidence type="ECO:0000313" key="13">
    <source>
        <dbReference type="Proteomes" id="UP000001876"/>
    </source>
</evidence>
<organism evidence="13">
    <name type="scientific">Micromonas pusilla (strain CCMP1545)</name>
    <name type="common">Picoplanktonic green alga</name>
    <dbReference type="NCBI Taxonomy" id="564608"/>
    <lineage>
        <taxon>Eukaryota</taxon>
        <taxon>Viridiplantae</taxon>
        <taxon>Chlorophyta</taxon>
        <taxon>Mamiellophyceae</taxon>
        <taxon>Mamiellales</taxon>
        <taxon>Mamiellaceae</taxon>
        <taxon>Micromonas</taxon>
    </lineage>
</organism>
<proteinExistence type="inferred from homology"/>
<evidence type="ECO:0000256" key="3">
    <source>
        <dbReference type="ARBA" id="ARBA00022448"/>
    </source>
</evidence>
<evidence type="ECO:0000256" key="9">
    <source>
        <dbReference type="ARBA" id="ARBA00023136"/>
    </source>
</evidence>
<keyword evidence="5" id="KW-0256">Endoplasmic reticulum</keyword>
<evidence type="ECO:0000256" key="11">
    <source>
        <dbReference type="SAM" id="Phobius"/>
    </source>
</evidence>
<dbReference type="OrthoDB" id="496382at2759"/>
<gene>
    <name evidence="12" type="ORF">MICPUCDRAFT_20105</name>
</gene>
<dbReference type="Proteomes" id="UP000001876">
    <property type="component" value="Unassembled WGS sequence"/>
</dbReference>
<dbReference type="NCBIfam" id="TIGR00327">
    <property type="entry name" value="secE_euk_arch"/>
    <property type="match status" value="1"/>
</dbReference>
<dbReference type="PANTHER" id="PTHR12309">
    <property type="entry name" value="SEC61 GAMMA SUBUNIT"/>
    <property type="match status" value="1"/>
</dbReference>
<dbReference type="AlphaFoldDB" id="C1N042"/>
<feature type="transmembrane region" description="Helical" evidence="11">
    <location>
        <begin position="36"/>
        <end position="61"/>
    </location>
</feature>
<dbReference type="Pfam" id="PF00584">
    <property type="entry name" value="SecE"/>
    <property type="match status" value="1"/>
</dbReference>
<dbReference type="OMA" id="RFMRKCT"/>
<dbReference type="KEGG" id="mpp:MICPUCDRAFT_20105"/>
<evidence type="ECO:0000256" key="10">
    <source>
        <dbReference type="ARBA" id="ARBA00055400"/>
    </source>
</evidence>
<dbReference type="FunFam" id="1.20.5.820:FF:000001">
    <property type="entry name" value="Transport protein Sec61 subunit gamma"/>
    <property type="match status" value="1"/>
</dbReference>
<comment type="subcellular location">
    <subcellularLocation>
        <location evidence="1">Endoplasmic reticulum membrane</location>
        <topology evidence="1">Single-pass membrane protein</topology>
    </subcellularLocation>
</comment>
<evidence type="ECO:0000256" key="6">
    <source>
        <dbReference type="ARBA" id="ARBA00022927"/>
    </source>
</evidence>
<name>C1N042_MICPC</name>
<keyword evidence="8" id="KW-0811">Translocation</keyword>
<evidence type="ECO:0000256" key="7">
    <source>
        <dbReference type="ARBA" id="ARBA00022989"/>
    </source>
</evidence>
<keyword evidence="4 11" id="KW-0812">Transmembrane</keyword>
<keyword evidence="9 11" id="KW-0472">Membrane</keyword>
<evidence type="ECO:0000256" key="1">
    <source>
        <dbReference type="ARBA" id="ARBA00004389"/>
    </source>
</evidence>
<evidence type="ECO:0000256" key="4">
    <source>
        <dbReference type="ARBA" id="ARBA00022692"/>
    </source>
</evidence>
<dbReference type="RefSeq" id="XP_003061062.1">
    <property type="nucleotide sequence ID" value="XM_003061016.1"/>
</dbReference>
<keyword evidence="6" id="KW-0653">Protein transport</keyword>
<dbReference type="InterPro" id="IPR008158">
    <property type="entry name" value="Translocase_Sec61-g"/>
</dbReference>
<keyword evidence="3" id="KW-0813">Transport</keyword>
<dbReference type="InterPro" id="IPR023391">
    <property type="entry name" value="Prot_translocase_SecE_dom_sf"/>
</dbReference>
<dbReference type="HAMAP" id="MF_00422">
    <property type="entry name" value="SecE"/>
    <property type="match status" value="1"/>
</dbReference>
<keyword evidence="13" id="KW-1185">Reference proteome</keyword>
<dbReference type="GO" id="GO:0006605">
    <property type="term" value="P:protein targeting"/>
    <property type="evidence" value="ECO:0007669"/>
    <property type="project" value="InterPro"/>
</dbReference>
<keyword evidence="7 11" id="KW-1133">Transmembrane helix</keyword>
<evidence type="ECO:0000256" key="2">
    <source>
        <dbReference type="ARBA" id="ARBA00008274"/>
    </source>
</evidence>
<dbReference type="InterPro" id="IPR001901">
    <property type="entry name" value="Translocase_SecE/Sec61-g"/>
</dbReference>
<accession>C1N042</accession>
<comment type="similarity">
    <text evidence="2">Belongs to the SecE/SEC61-gamma family.</text>
</comment>
<reference evidence="12 13" key="1">
    <citation type="journal article" date="2009" name="Science">
        <title>Green evolution and dynamic adaptations revealed by genomes of the marine picoeukaryotes Micromonas.</title>
        <authorList>
            <person name="Worden A.Z."/>
            <person name="Lee J.H."/>
            <person name="Mock T."/>
            <person name="Rouze P."/>
            <person name="Simmons M.P."/>
            <person name="Aerts A.L."/>
            <person name="Allen A.E."/>
            <person name="Cuvelier M.L."/>
            <person name="Derelle E."/>
            <person name="Everett M.V."/>
            <person name="Foulon E."/>
            <person name="Grimwood J."/>
            <person name="Gundlach H."/>
            <person name="Henrissat B."/>
            <person name="Napoli C."/>
            <person name="McDonald S.M."/>
            <person name="Parker M.S."/>
            <person name="Rombauts S."/>
            <person name="Salamov A."/>
            <person name="Von Dassow P."/>
            <person name="Badger J.H."/>
            <person name="Coutinho P.M."/>
            <person name="Demir E."/>
            <person name="Dubchak I."/>
            <person name="Gentemann C."/>
            <person name="Eikrem W."/>
            <person name="Gready J.E."/>
            <person name="John U."/>
            <person name="Lanier W."/>
            <person name="Lindquist E.A."/>
            <person name="Lucas S."/>
            <person name="Mayer K.F."/>
            <person name="Moreau H."/>
            <person name="Not F."/>
            <person name="Otillar R."/>
            <person name="Panaud O."/>
            <person name="Pangilinan J."/>
            <person name="Paulsen I."/>
            <person name="Piegu B."/>
            <person name="Poliakov A."/>
            <person name="Robbens S."/>
            <person name="Schmutz J."/>
            <person name="Toulza E."/>
            <person name="Wyss T."/>
            <person name="Zelensky A."/>
            <person name="Zhou K."/>
            <person name="Armbrust E.V."/>
            <person name="Bhattacharya D."/>
            <person name="Goodenough U.W."/>
            <person name="Van de Peer Y."/>
            <person name="Grigoriev I.V."/>
        </authorList>
    </citation>
    <scope>NUCLEOTIDE SEQUENCE [LARGE SCALE GENOMIC DNA]</scope>
    <source>
        <strain evidence="12 13">CCMP1545</strain>
    </source>
</reference>
<comment type="function">
    <text evidence="10">Necessary for protein translocation in the endoplasmic reticulum.</text>
</comment>
<evidence type="ECO:0000256" key="8">
    <source>
        <dbReference type="ARBA" id="ARBA00023010"/>
    </source>
</evidence>
<dbReference type="SUPFAM" id="SSF103456">
    <property type="entry name" value="Preprotein translocase SecE subunit"/>
    <property type="match status" value="1"/>
</dbReference>
<dbReference type="Gene3D" id="1.20.5.820">
    <property type="entry name" value="Preprotein translocase SecE subunit"/>
    <property type="match status" value="1"/>
</dbReference>
<evidence type="ECO:0000256" key="5">
    <source>
        <dbReference type="ARBA" id="ARBA00022824"/>
    </source>
</evidence>
<dbReference type="eggNOG" id="KOG3498">
    <property type="taxonomic scope" value="Eukaryota"/>
</dbReference>